<dbReference type="Pfam" id="PF26064">
    <property type="entry name" value="DUF8023"/>
    <property type="match status" value="1"/>
</dbReference>
<name>A0A1I6PNY0_9EURY</name>
<dbReference type="EMBL" id="FOZS01000001">
    <property type="protein sequence ID" value="SFS41933.1"/>
    <property type="molecule type" value="Genomic_DNA"/>
</dbReference>
<feature type="transmembrane region" description="Helical" evidence="1">
    <location>
        <begin position="87"/>
        <end position="107"/>
    </location>
</feature>
<organism evidence="2 3">
    <name type="scientific">Halostagnicola kamekurae</name>
    <dbReference type="NCBI Taxonomy" id="619731"/>
    <lineage>
        <taxon>Archaea</taxon>
        <taxon>Methanobacteriati</taxon>
        <taxon>Methanobacteriota</taxon>
        <taxon>Stenosarchaea group</taxon>
        <taxon>Halobacteria</taxon>
        <taxon>Halobacteriales</taxon>
        <taxon>Natrialbaceae</taxon>
        <taxon>Halostagnicola</taxon>
    </lineage>
</organism>
<dbReference type="Proteomes" id="UP000199199">
    <property type="component" value="Unassembled WGS sequence"/>
</dbReference>
<sequence length="137" mass="14907">MPTNIRSKHGIDLIDSILAPVFVAATLVLSGLGTVSIDAPIAWAMSDAIYSAQGTEFTWAFVISLIVVVTAWSTNENQFDDFSDEETAVVAAMAAILILSALVPAISSAIESYWWLGFFIVMLNGAGFYLLAYRYRF</sequence>
<feature type="transmembrane region" description="Helical" evidence="1">
    <location>
        <begin position="57"/>
        <end position="75"/>
    </location>
</feature>
<keyword evidence="3" id="KW-1185">Reference proteome</keyword>
<dbReference type="InterPro" id="IPR058336">
    <property type="entry name" value="VP3-like_halobact-type"/>
</dbReference>
<keyword evidence="1" id="KW-0812">Transmembrane</keyword>
<gene>
    <name evidence="2" type="ORF">SAMN04488556_0693</name>
</gene>
<feature type="transmembrane region" description="Helical" evidence="1">
    <location>
        <begin position="113"/>
        <end position="132"/>
    </location>
</feature>
<reference evidence="3" key="1">
    <citation type="submission" date="2016-10" db="EMBL/GenBank/DDBJ databases">
        <authorList>
            <person name="Varghese N."/>
            <person name="Submissions S."/>
        </authorList>
    </citation>
    <scope>NUCLEOTIDE SEQUENCE [LARGE SCALE GENOMIC DNA]</scope>
    <source>
        <strain evidence="3">DSM 22427</strain>
    </source>
</reference>
<accession>A0A1I6PNY0</accession>
<protein>
    <submittedName>
        <fullName evidence="2">Uncharacterized protein</fullName>
    </submittedName>
</protein>
<keyword evidence="1" id="KW-0472">Membrane</keyword>
<dbReference type="AlphaFoldDB" id="A0A1I6PNY0"/>
<keyword evidence="1" id="KW-1133">Transmembrane helix</keyword>
<evidence type="ECO:0000313" key="2">
    <source>
        <dbReference type="EMBL" id="SFS41933.1"/>
    </source>
</evidence>
<evidence type="ECO:0000313" key="3">
    <source>
        <dbReference type="Proteomes" id="UP000199199"/>
    </source>
</evidence>
<proteinExistence type="predicted"/>
<feature type="transmembrane region" description="Helical" evidence="1">
    <location>
        <begin position="21"/>
        <end position="45"/>
    </location>
</feature>
<evidence type="ECO:0000256" key="1">
    <source>
        <dbReference type="SAM" id="Phobius"/>
    </source>
</evidence>